<dbReference type="AlphaFoldDB" id="A0A6J6M7V5"/>
<keyword evidence="1" id="KW-0812">Transmembrane</keyword>
<reference evidence="2" key="1">
    <citation type="submission" date="2020-05" db="EMBL/GenBank/DDBJ databases">
        <authorList>
            <person name="Chiriac C."/>
            <person name="Salcher M."/>
            <person name="Ghai R."/>
            <person name="Kavagutti S V."/>
        </authorList>
    </citation>
    <scope>NUCLEOTIDE SEQUENCE</scope>
</reference>
<evidence type="ECO:0000313" key="2">
    <source>
        <dbReference type="EMBL" id="CAB4669349.1"/>
    </source>
</evidence>
<keyword evidence="1" id="KW-0472">Membrane</keyword>
<organism evidence="2">
    <name type="scientific">freshwater metagenome</name>
    <dbReference type="NCBI Taxonomy" id="449393"/>
    <lineage>
        <taxon>unclassified sequences</taxon>
        <taxon>metagenomes</taxon>
        <taxon>ecological metagenomes</taxon>
    </lineage>
</organism>
<name>A0A6J6M7V5_9ZZZZ</name>
<gene>
    <name evidence="2" type="ORF">UFOPK2328_00466</name>
</gene>
<feature type="transmembrane region" description="Helical" evidence="1">
    <location>
        <begin position="12"/>
        <end position="32"/>
    </location>
</feature>
<protein>
    <submittedName>
        <fullName evidence="2">Unannotated protein</fullName>
    </submittedName>
</protein>
<dbReference type="CDD" id="cd11614">
    <property type="entry name" value="SAF_CpaB_FlgA_like"/>
    <property type="match status" value="1"/>
</dbReference>
<evidence type="ECO:0000256" key="1">
    <source>
        <dbReference type="SAM" id="Phobius"/>
    </source>
</evidence>
<keyword evidence="1" id="KW-1133">Transmembrane helix</keyword>
<dbReference type="EMBL" id="CAEZWX010000050">
    <property type="protein sequence ID" value="CAB4669349.1"/>
    <property type="molecule type" value="Genomic_DNA"/>
</dbReference>
<accession>A0A6J6M7V5</accession>
<sequence>MISNKSGKKRPLQLALSVIAIAGSVIGAWFVIESSKITEVYLVTKSDLASGSALLETELATADLALFSIGSSYLQPGELPEGSYLARSLSAGEAIPRSSVTTQLLDDFSNLVLTPSVELSGEIAPGARVSVWASPALDYQSFGEPTIAALDVEVVAIVEPEGSFAQAGKSVELRVPVASIQSLLRAMANGDAIALMASSTSLGN</sequence>
<proteinExistence type="predicted"/>